<feature type="domain" description="Kringle" evidence="4">
    <location>
        <begin position="285"/>
        <end position="358"/>
    </location>
</feature>
<evidence type="ECO:0000256" key="2">
    <source>
        <dbReference type="ARBA" id="ARBA00023157"/>
    </source>
</evidence>
<dbReference type="PROSITE" id="PS50070">
    <property type="entry name" value="KRINGLE_2"/>
    <property type="match status" value="1"/>
</dbReference>
<dbReference type="EMBL" id="LT608188">
    <property type="protein sequence ID" value="SCM20132.1"/>
    <property type="molecule type" value="Genomic_DNA"/>
</dbReference>
<evidence type="ECO:0000259" key="4">
    <source>
        <dbReference type="PROSITE" id="PS50070"/>
    </source>
</evidence>
<evidence type="ECO:0000256" key="3">
    <source>
        <dbReference type="SAM" id="Phobius"/>
    </source>
</evidence>
<feature type="transmembrane region" description="Helical" evidence="3">
    <location>
        <begin position="2331"/>
        <end position="2357"/>
    </location>
</feature>
<feature type="transmembrane region" description="Helical" evidence="3">
    <location>
        <begin position="2229"/>
        <end position="2251"/>
    </location>
</feature>
<dbReference type="InterPro" id="IPR056048">
    <property type="entry name" value="CRMPA/B-like_DUF7631"/>
</dbReference>
<feature type="transmembrane region" description="Helical" evidence="3">
    <location>
        <begin position="2263"/>
        <end position="2281"/>
    </location>
</feature>
<feature type="transmembrane region" description="Helical" evidence="3">
    <location>
        <begin position="2600"/>
        <end position="2618"/>
    </location>
</feature>
<dbReference type="InterPro" id="IPR013806">
    <property type="entry name" value="Kringle-like"/>
</dbReference>
<reference evidence="5 6" key="1">
    <citation type="submission" date="2016-08" db="EMBL/GenBank/DDBJ databases">
        <authorList>
            <consortium name="Pathogen Informatics"/>
        </authorList>
    </citation>
    <scope>NUCLEOTIDE SEQUENCE [LARGE SCALE GENOMIC DNA]</scope>
    <source>
        <strain evidence="5 6">DS</strain>
    </source>
</reference>
<keyword evidence="3" id="KW-0472">Membrane</keyword>
<feature type="transmembrane region" description="Helical" evidence="3">
    <location>
        <begin position="2532"/>
        <end position="2554"/>
    </location>
</feature>
<keyword evidence="3" id="KW-0812">Transmembrane</keyword>
<dbReference type="Pfam" id="PF07699">
    <property type="entry name" value="Ephrin_rec_like"/>
    <property type="match status" value="1"/>
</dbReference>
<accession>A0A1C6Y9W4</accession>
<dbReference type="Gene3D" id="2.10.50.10">
    <property type="entry name" value="Tumor Necrosis Factor Receptor, subunit A, domain 2"/>
    <property type="match status" value="5"/>
</dbReference>
<name>A0A1C6Y9W4_PLACE</name>
<dbReference type="PANTHER" id="PTHR11319:SF35">
    <property type="entry name" value="OUTER MEMBRANE PROTEIN PMPC-RELATED"/>
    <property type="match status" value="1"/>
</dbReference>
<dbReference type="SMART" id="SM01411">
    <property type="entry name" value="Ephrin_rec_like"/>
    <property type="match status" value="9"/>
</dbReference>
<dbReference type="Pfam" id="PF24633">
    <property type="entry name" value="DUF7630"/>
    <property type="match status" value="1"/>
</dbReference>
<evidence type="ECO:0000313" key="5">
    <source>
        <dbReference type="EMBL" id="SCM20132.1"/>
    </source>
</evidence>
<dbReference type="SUPFAM" id="SSF57586">
    <property type="entry name" value="TNF receptor-like"/>
    <property type="match status" value="1"/>
</dbReference>
<dbReference type="Pfam" id="PF00051">
    <property type="entry name" value="Kringle"/>
    <property type="match status" value="1"/>
</dbReference>
<dbReference type="SMART" id="SM00130">
    <property type="entry name" value="KR"/>
    <property type="match status" value="1"/>
</dbReference>
<protein>
    <submittedName>
        <fullName evidence="5">Cysteine repeat modular protein 1, putative</fullName>
    </submittedName>
</protein>
<dbReference type="Gene3D" id="2.40.20.10">
    <property type="entry name" value="Plasminogen Kringle 4"/>
    <property type="match status" value="1"/>
</dbReference>
<dbReference type="SUPFAM" id="SSF57440">
    <property type="entry name" value="Kringle-like"/>
    <property type="match status" value="1"/>
</dbReference>
<dbReference type="InterPro" id="IPR000001">
    <property type="entry name" value="Kringle"/>
</dbReference>
<organism evidence="5 6">
    <name type="scientific">Plasmodium chabaudi adami</name>
    <dbReference type="NCBI Taxonomy" id="5826"/>
    <lineage>
        <taxon>Eukaryota</taxon>
        <taxon>Sar</taxon>
        <taxon>Alveolata</taxon>
        <taxon>Apicomplexa</taxon>
        <taxon>Aconoidasida</taxon>
        <taxon>Haemosporida</taxon>
        <taxon>Plasmodiidae</taxon>
        <taxon>Plasmodium</taxon>
        <taxon>Plasmodium (Vinckeia)</taxon>
    </lineage>
</organism>
<feature type="transmembrane region" description="Helical" evidence="3">
    <location>
        <begin position="2561"/>
        <end position="2580"/>
    </location>
</feature>
<dbReference type="InterPro" id="IPR018056">
    <property type="entry name" value="Kringle_CS"/>
</dbReference>
<keyword evidence="2" id="KW-1015">Disulfide bond</keyword>
<keyword evidence="1" id="KW-0420">Kringle</keyword>
<dbReference type="InterPro" id="IPR056047">
    <property type="entry name" value="CRMPA-like_DUF7630"/>
</dbReference>
<dbReference type="PANTHER" id="PTHR11319">
    <property type="entry name" value="G PROTEIN-COUPLED RECEPTOR-RELATED"/>
    <property type="match status" value="1"/>
</dbReference>
<evidence type="ECO:0000256" key="1">
    <source>
        <dbReference type="ARBA" id="ARBA00022572"/>
    </source>
</evidence>
<feature type="transmembrane region" description="Helical" evidence="3">
    <location>
        <begin position="2625"/>
        <end position="2647"/>
    </location>
</feature>
<dbReference type="PROSITE" id="PS00021">
    <property type="entry name" value="KRINGLE_1"/>
    <property type="match status" value="1"/>
</dbReference>
<dbReference type="InterPro" id="IPR038178">
    <property type="entry name" value="Kringle_sf"/>
</dbReference>
<dbReference type="InterPro" id="IPR011641">
    <property type="entry name" value="Tyr-kin_ephrin_A/B_rcpt-like"/>
</dbReference>
<dbReference type="Proteomes" id="UP000507536">
    <property type="component" value="Chromosome 8"/>
</dbReference>
<gene>
    <name evidence="5" type="primary">CRMP1</name>
    <name evidence="5" type="ORF">PCHDS_000158600</name>
</gene>
<sequence>MLVKYTSIIIISWLFDAFTSRKKYEIIKLKNPFKKTYAKNKQYEFFSKRVLAGLIKNNQFIENKYENKKTLNYPRKIKHGKKITTKSESMHEDTKRAKYQTTIFKFAKKLNFLLYTNFLELYSSLQILLTQYCHPRIARCDSKSGTCWCYKGSKLFINMNKYSCLDNCGNFVTCKSPFQLEPYEKIPQNFILNKIIITCIVSSIQRKLNNLCGKNKLFRTNASIYYCIPNNAIDLNIIGKYCISDIKTVIQCHGFIQNSYISLIEEFKIIDKEKFDDTMNNICDEHIIQNGETYLGCQNRSISGKICLPWNTINTIQTNGPKDIKHNFCRNFEGKKTIYCFVRFKDFIYREFCKVKEGILTDNNITYSRQDIFIFDLTMKNVSDFDIRISNHRCINSLNNNKKNNFNFNVIKTYELYKYHEIDNEIALTIGFLKSYHQTVGYLRNNDILYICACSNNYYKSEVSSCHNKKYHTQIGRINFVNKFTNTQSNVLYLSEIDPIFIDLYNEAIKNKELYIFNADYSYQCDRLSSLENKTHMFSENILNISMSYVAQKINPPLDTTKKKSYLYEYGNIVYDLKSLITNFNERKFNQKHIIGRMNKYGILMNTSIENNKENINRRVNEMLKIITIQQIKNLQKGSNIICIKHDNNQEIYFSYIGRIIYTGVYNSKDKYILINKNSNNNHNSIYENIIYINNSFYPLYDNLFSISPNACSQSSEHLNNAKILQLSHQNHISRFKNMINPSFSYNYYSRNKHQLLYFFEKKKDFFFFTLKNMFNKKKDSVDYLCQKINNIEEFKSNCLFIYSSFHLVYYIEFAHPFYIYTIPTSMHNNYIRNDKDFDVLKMFFDFKNIDFISHKTKILSLWSHQNDNFVSLWLTSSQSLTPFFLAKYDIHSPKYSFVFLKNQKYVSTHDVKNAATFDNIDSTSVAKTVNIKPTLNSKLNSPKIETNSDIVANIYAFSEDTLMINKYETIDFFILKRVKSMLYTKMAHVSDIITFTFNNEPFFLLLFKNNRISILNSNLDNMHIDKHILNIHVYGVPIKIKCDKGDKKLTCFVLYKYHKILWIDLLFSSNNLVKENSNINNPSITSLKDTHKQRTGSSNFLENQIKSQIGNIEVKYIYIYEEQNAEILSDISNDMVITGKLNDYVIYISNKESNRIHIYFTNRYKENISYYKYIKNEHTYNYNIISLFTYNFQDTTFINSHITKSSYRTNAITSFAHENLIVTKIKYNYNPWYIYNEKIMMLPIIEGDKIQIKYFSIHYKKNKSRKDALFIDKETGAIKIILSEDGNENINTQKDIVNIKVVMHGLFHTYRTEIEFSMACEDGHYHKHNKCHPCEKGYYNNLNAIKKNNENYSKCIACGKNRTTLAEKEKFEKNCVCDLGYEYIKDPNNPRNFICSPCSYGEYKDSISNELCKGTICIENASHFILDKKGIQPTQCFCNGGYYLHHDKKYNEKCVKCLDNHYCPNNDNYYKKCPIHNATVQNNRTDFESIDSCLCEKGYEPININKIKNTKTRDYHYYNIFITKYPDLLNIINNNNICMECNLGFYKNNVSSDKCIKCPGNSTTTTFGSKHIENCNSCHKGYYKDKKKYCSKCLPNHFCVGKSVKNDKHNISQYAGDAVICPNYSVTLRPYEDNFSFKDCLCIKGYEKNFQDFYNISNHCKKAPLNFYKDTISNSVAIPCPDNSITLQTGATSIHNCICNKGFFYDQMSYSCVECPYGYYCSEKDMTTKLNPPIKCPKNYTTIYSGSYDISNCVCESGYTVETVIVNHYTASGIIQSYENAKNKIKLQTKNKTSVCVKCPKSSYKTNISNEQCHECPKNATTLKDFNNADIFFCLCNMGYYTDKKECKPCWFNKLYCEGEKIYQIETIIYDEIIDLIKKYIGFLSEISDKKSFINTIINEYINKGLISEISHISMVEKNSEILANTIQNIKKAKTDSEIHPLHIYNRLGNIATKERQLKTPKTNNQIKKIEMAKSIGNKIIANINSQLTLLSEGNQNNDTDTNILANLFYKSSTNLIYIKHQKLINCQQNTVIPLGFESSQNFDDCKCKKGYYLEDKNFLKNIKICKPCPEGTFKNFVGDVKNCISCPPKSTSIKGSIYPNHCFCKEGFFYSKDMCLECLEGGTCNGGLYPNAMKKIKLDIENVNTIGPDDHVKPESKIGYYLDESIINIIDVSEWRFIKCPISDSCLGKNKCHITMDNYLCIECKKGYTNSFTKSKCINCPNNITNIILLILIYIIFCFIIIIISYLNISSGFYRRSIHSIIVKIAINYVSSMLIVNILEDTYLNLPSYAYDVYNKMANILTSGKQKKKIISIDCLLRYYFNLTYNDSFFYTSLFFFLMPIFLMLTLTGILFVILKIYTIVQKEGINNKLYLLGIAKKENILFLVNSLETNYKKERFIMILRYIKLPDSTMFDSISTFFEDMIPIYATFLFLSHAKTSLRMLQLFDCSNIQYAKNFSKYILNSSSSVQCNFKTHDYFKFFILGISGTILWALGIPFLAFFILYKNRHNLFHENIRIKYGFLHNGYLPNRWYWEVVVFIRKITILFVTTVIVFPSDKKNIYKLLIITFIAIFSLCIHFIFQPFDKRKFFILNKLENFSLYIWVSTIMIISVLMHVNLNEFINFLVFFFIILLHTIFFIKLLISLFYECISNIRPTPNISKVPFINSFIKVLVQIVEAKKKQEPQVCYDKCSRQLAVILPHKVSMERNRTNIYVIVQNFFKKFIRNNSSQHSELNQFENRAICAYESEDKEKNKMVKLRSSENIEEENYGNCYNEIVSRNQKTDLSNFLLKNTNLSIYGKIKNEHRMFAIEIYNELLDIFLKHVTFTYIPDTLFEFIFKISVNIGKFIDELDKNDKIFETLNQLIDINNMIQWPRERKGNYYQTEQIKKNKICFINNSTSSYDLVNREMPSLDYSFTFSCNDIEKEQIIKRKKKEKQKTKDEPKKLYISTEERKKLFSFFSDDLLKTRIHLSKFYFILIELRIKYFRNLPSYFYLFKLYKLLSKKREMKKLKMLNKKLERYKNISHDNETPINNQDNNDLLKNIKKNIHLLYKEFKELSKIMNQLKYEYLNIKEDDSNQSQSSQLENE</sequence>
<feature type="transmembrane region" description="Helical" evidence="3">
    <location>
        <begin position="2481"/>
        <end position="2505"/>
    </location>
</feature>
<proteinExistence type="predicted"/>
<evidence type="ECO:0000313" key="6">
    <source>
        <dbReference type="Proteomes" id="UP000507536"/>
    </source>
</evidence>
<dbReference type="Pfam" id="PF24634">
    <property type="entry name" value="DUF7631"/>
    <property type="match status" value="1"/>
</dbReference>
<keyword evidence="3" id="KW-1133">Transmembrane helix</keyword>